<reference evidence="2 3" key="1">
    <citation type="submission" date="2020-03" db="EMBL/GenBank/DDBJ databases">
        <title>Draft Genome Sequence of Cudoniella acicularis.</title>
        <authorList>
            <person name="Buettner E."/>
            <person name="Kellner H."/>
        </authorList>
    </citation>
    <scope>NUCLEOTIDE SEQUENCE [LARGE SCALE GENOMIC DNA]</scope>
    <source>
        <strain evidence="2 3">DSM 108380</strain>
    </source>
</reference>
<dbReference type="Proteomes" id="UP000566819">
    <property type="component" value="Unassembled WGS sequence"/>
</dbReference>
<keyword evidence="3" id="KW-1185">Reference proteome</keyword>
<proteinExistence type="predicted"/>
<protein>
    <submittedName>
        <fullName evidence="2">Uncharacterized protein</fullName>
    </submittedName>
</protein>
<evidence type="ECO:0000313" key="3">
    <source>
        <dbReference type="Proteomes" id="UP000566819"/>
    </source>
</evidence>
<accession>A0A8H4W805</accession>
<organism evidence="2 3">
    <name type="scientific">Cudoniella acicularis</name>
    <dbReference type="NCBI Taxonomy" id="354080"/>
    <lineage>
        <taxon>Eukaryota</taxon>
        <taxon>Fungi</taxon>
        <taxon>Dikarya</taxon>
        <taxon>Ascomycota</taxon>
        <taxon>Pezizomycotina</taxon>
        <taxon>Leotiomycetes</taxon>
        <taxon>Helotiales</taxon>
        <taxon>Tricladiaceae</taxon>
        <taxon>Cudoniella</taxon>
    </lineage>
</organism>
<dbReference type="AlphaFoldDB" id="A0A8H4W805"/>
<evidence type="ECO:0000313" key="2">
    <source>
        <dbReference type="EMBL" id="KAF4636746.1"/>
    </source>
</evidence>
<name>A0A8H4W805_9HELO</name>
<gene>
    <name evidence="2" type="ORF">G7Y89_g1345</name>
</gene>
<feature type="region of interest" description="Disordered" evidence="1">
    <location>
        <begin position="91"/>
        <end position="110"/>
    </location>
</feature>
<sequence length="110" mass="12278">MSNRYEAFARAIIEQASHDKRAQPWNNSADTQAVSLAEEWIEINQRTNQVDVRENAFPMGEVDARTNSFPMGYVDARINAFPMGAIDARTNASPIGDEEDTAEVNEGARF</sequence>
<dbReference type="EMBL" id="JAAMPI010000051">
    <property type="protein sequence ID" value="KAF4636746.1"/>
    <property type="molecule type" value="Genomic_DNA"/>
</dbReference>
<evidence type="ECO:0000256" key="1">
    <source>
        <dbReference type="SAM" id="MobiDB-lite"/>
    </source>
</evidence>
<dbReference type="OrthoDB" id="4711380at2759"/>
<comment type="caution">
    <text evidence="2">The sequence shown here is derived from an EMBL/GenBank/DDBJ whole genome shotgun (WGS) entry which is preliminary data.</text>
</comment>